<proteinExistence type="predicted"/>
<dbReference type="EMBL" id="JAPDRQ010000043">
    <property type="protein sequence ID" value="KAJ9659122.1"/>
    <property type="molecule type" value="Genomic_DNA"/>
</dbReference>
<sequence length="1063" mass="116836">MSQSTKRGANEAFGEDTVNGNSGQRQKKKQRSSRPKSKKPRHRTEGVPSTKQDRVSSPVAQNDTSSQFDTLSEIQKEPADSRPDQNRTVDVIQTAGSEDQQKLNTIGKLDTPNLSLRKKERHQRHHRQKNGKAENEGSISMLGSSGFAVQRQSVSTHDSQPPKQVDTKSQDQSPVSQKDVATYDSISPADRKKQKQVKKQKKKEARAQKHGRSHSGKKNEQHVAKPFKKRELAKEKTGHDWTLSSPSGGIFIDHDPVLTPDEQFLILATDKSIHIYATKTSLLVRTLHISRKSAIVSYAQTPGQDQFLIVGLEDGNLFKYDWTSGRRVWQFKLDRSLKNVTPTSSGPEGDSLLVVHSSGSTRSALTSLTLSSSGHETGRKVMLANKDLKAGVRFSAQLGVVVVCTNDSAFIGQLHQKDESGESLQWHQVSIAADITCFDAQILPPVATVFQSKKRAVFATVHLALGLKSGEIQMCNDVLNKTANAQGPSSQNVHTHRLYWHRAAPRSVKFSPDSNYLVSGGDETVLVIWQLDTNQKQVLPHLTTPILNLSISHQGSAYALRLADNSVMVLSTADLQPFANVNGLAFDVSSRSETQPVVLHPSHLGRLLLPYSSQALNPDKKTSHKPLTMLQTYDLTGQIQLHRQALARNLVSTINVAPNGQSLQEPDITHLDISHDGKWLVTVDQWAPHDKDLDEMYLSRGDQSSRSRINECYLRIWASISSDADGWELNTRIDEAASGNEWSGNERQILAIAISPARHQLAVADSNRHLKMYSPKARMRSGVPITDQNGQQLFTWTCDYESPIAETAQSSKAQHATLAFSEDGSVLAASWATNKDNKARVHLIQPSSGTVAATLPDIVTAGKSSLVFYQQYLIGLSRRLCIFDIVTMQQAFDLKIDNKFEQKQSKMAVDVRNGIVAVVTCQKDGFSQLVLFDVKSEERKPLYEGKIAAQVRILLADKAHGGFVIVDGKGQTMKVSGPGSGSVALSGSDNTVEPIVVRSSLENVFGASRKELTAAAAPALRDTAEEQQQKTLEDIFRFESTAQAPATKDLFNQVAQIVASVSA</sequence>
<comment type="caution">
    <text evidence="1">The sequence shown here is derived from an EMBL/GenBank/DDBJ whole genome shotgun (WGS) entry which is preliminary data.</text>
</comment>
<accession>A0ACC3ABP6</accession>
<evidence type="ECO:0000313" key="1">
    <source>
        <dbReference type="EMBL" id="KAJ9659122.1"/>
    </source>
</evidence>
<organism evidence="1 2">
    <name type="scientific">Neophaeococcomyces mojaviensis</name>
    <dbReference type="NCBI Taxonomy" id="3383035"/>
    <lineage>
        <taxon>Eukaryota</taxon>
        <taxon>Fungi</taxon>
        <taxon>Dikarya</taxon>
        <taxon>Ascomycota</taxon>
        <taxon>Pezizomycotina</taxon>
        <taxon>Eurotiomycetes</taxon>
        <taxon>Chaetothyriomycetidae</taxon>
        <taxon>Chaetothyriales</taxon>
        <taxon>Chaetothyriales incertae sedis</taxon>
        <taxon>Neophaeococcomyces</taxon>
    </lineage>
</organism>
<dbReference type="Proteomes" id="UP001172386">
    <property type="component" value="Unassembled WGS sequence"/>
</dbReference>
<gene>
    <name evidence="1" type="primary">NAN1</name>
    <name evidence="1" type="ORF">H2198_003264</name>
</gene>
<keyword evidence="2" id="KW-1185">Reference proteome</keyword>
<evidence type="ECO:0000313" key="2">
    <source>
        <dbReference type="Proteomes" id="UP001172386"/>
    </source>
</evidence>
<name>A0ACC3ABP6_9EURO</name>
<reference evidence="1" key="1">
    <citation type="submission" date="2022-10" db="EMBL/GenBank/DDBJ databases">
        <title>Culturing micro-colonial fungi from biological soil crusts in the Mojave desert and describing Neophaeococcomyces mojavensis, and introducing the new genera and species Taxawa tesnikishii.</title>
        <authorList>
            <person name="Kurbessoian T."/>
            <person name="Stajich J.E."/>
        </authorList>
    </citation>
    <scope>NUCLEOTIDE SEQUENCE</scope>
    <source>
        <strain evidence="1">JES_112</strain>
    </source>
</reference>
<protein>
    <submittedName>
        <fullName evidence="1">NET1-associated nuclear protein 1</fullName>
    </submittedName>
</protein>